<dbReference type="Gene3D" id="3.30.450.60">
    <property type="match status" value="1"/>
</dbReference>
<evidence type="ECO:0000256" key="1">
    <source>
        <dbReference type="ARBA" id="ARBA00004555"/>
    </source>
</evidence>
<feature type="domain" description="AP complex mu/sigma subunit" evidence="11">
    <location>
        <begin position="1"/>
        <end position="138"/>
    </location>
</feature>
<evidence type="ECO:0000256" key="6">
    <source>
        <dbReference type="ARBA" id="ARBA00023034"/>
    </source>
</evidence>
<comment type="caution">
    <text evidence="12">The sequence shown here is derived from an EMBL/GenBank/DDBJ whole genome shotgun (WGS) entry which is preliminary data.</text>
</comment>
<dbReference type="AlphaFoldDB" id="A0AAW0EJN7"/>
<keyword evidence="7" id="KW-0472">Membrane</keyword>
<accession>A0AAW0EJN7</accession>
<keyword evidence="5" id="KW-0653">Protein transport</keyword>
<keyword evidence="13" id="KW-1185">Reference proteome</keyword>
<evidence type="ECO:0000256" key="4">
    <source>
        <dbReference type="ARBA" id="ARBA00022448"/>
    </source>
</evidence>
<name>A0AAW0EJN7_9AGAR</name>
<evidence type="ECO:0000313" key="12">
    <source>
        <dbReference type="EMBL" id="KAK7064433.1"/>
    </source>
</evidence>
<evidence type="ECO:0000256" key="8">
    <source>
        <dbReference type="ARBA" id="ARBA00023329"/>
    </source>
</evidence>
<evidence type="ECO:0000256" key="5">
    <source>
        <dbReference type="ARBA" id="ARBA00022927"/>
    </source>
</evidence>
<evidence type="ECO:0000313" key="13">
    <source>
        <dbReference type="Proteomes" id="UP001362999"/>
    </source>
</evidence>
<dbReference type="GO" id="GO:0015031">
    <property type="term" value="P:protein transport"/>
    <property type="evidence" value="ECO:0007669"/>
    <property type="project" value="UniProtKB-KW"/>
</dbReference>
<keyword evidence="8" id="KW-0968">Cytoplasmic vesicle</keyword>
<dbReference type="EMBL" id="JAWWNJ010000001">
    <property type="protein sequence ID" value="KAK7064433.1"/>
    <property type="molecule type" value="Genomic_DNA"/>
</dbReference>
<dbReference type="FunFam" id="3.30.450.60:FF:000007">
    <property type="entry name" value="AP complex subunit sigma"/>
    <property type="match status" value="1"/>
</dbReference>
<dbReference type="InterPro" id="IPR016635">
    <property type="entry name" value="AP_complex_ssu"/>
</dbReference>
<evidence type="ECO:0000256" key="2">
    <source>
        <dbReference type="ARBA" id="ARBA00004640"/>
    </source>
</evidence>
<reference evidence="12 13" key="1">
    <citation type="journal article" date="2024" name="J Genomics">
        <title>Draft genome sequencing and assembly of Favolaschia claudopus CIRM-BRFM 2984 isolated from oak limbs.</title>
        <authorList>
            <person name="Navarro D."/>
            <person name="Drula E."/>
            <person name="Chaduli D."/>
            <person name="Cazenave R."/>
            <person name="Ahrendt S."/>
            <person name="Wang J."/>
            <person name="Lipzen A."/>
            <person name="Daum C."/>
            <person name="Barry K."/>
            <person name="Grigoriev I.V."/>
            <person name="Favel A."/>
            <person name="Rosso M.N."/>
            <person name="Martin F."/>
        </authorList>
    </citation>
    <scope>NUCLEOTIDE SEQUENCE [LARGE SCALE GENOMIC DNA]</scope>
    <source>
        <strain evidence="12 13">CIRM-BRFM 2984</strain>
    </source>
</reference>
<keyword evidence="6" id="KW-0333">Golgi apparatus</keyword>
<organism evidence="12 13">
    <name type="scientific">Favolaschia claudopus</name>
    <dbReference type="NCBI Taxonomy" id="2862362"/>
    <lineage>
        <taxon>Eukaryota</taxon>
        <taxon>Fungi</taxon>
        <taxon>Dikarya</taxon>
        <taxon>Basidiomycota</taxon>
        <taxon>Agaricomycotina</taxon>
        <taxon>Agaricomycetes</taxon>
        <taxon>Agaricomycetidae</taxon>
        <taxon>Agaricales</taxon>
        <taxon>Marasmiineae</taxon>
        <taxon>Mycenaceae</taxon>
        <taxon>Favolaschia</taxon>
    </lineage>
</organism>
<proteinExistence type="inferred from homology"/>
<dbReference type="Pfam" id="PF01217">
    <property type="entry name" value="Clat_adaptor_s"/>
    <property type="match status" value="1"/>
</dbReference>
<dbReference type="PANTHER" id="PTHR11753">
    <property type="entry name" value="ADAPTOR COMPLEXES SMALL SUBUNIT FAMILY"/>
    <property type="match status" value="1"/>
</dbReference>
<evidence type="ECO:0000256" key="3">
    <source>
        <dbReference type="ARBA" id="ARBA00006972"/>
    </source>
</evidence>
<dbReference type="GO" id="GO:0030121">
    <property type="term" value="C:AP-1 adaptor complex"/>
    <property type="evidence" value="ECO:0007669"/>
    <property type="project" value="InterPro"/>
</dbReference>
<evidence type="ECO:0000256" key="7">
    <source>
        <dbReference type="ARBA" id="ARBA00023136"/>
    </source>
</evidence>
<dbReference type="InterPro" id="IPR022775">
    <property type="entry name" value="AP_mu_sigma_su"/>
</dbReference>
<dbReference type="GO" id="GO:0016482">
    <property type="term" value="P:cytosolic transport"/>
    <property type="evidence" value="ECO:0007669"/>
    <property type="project" value="UniProtKB-ARBA"/>
</dbReference>
<evidence type="ECO:0000259" key="11">
    <source>
        <dbReference type="Pfam" id="PF01217"/>
    </source>
</evidence>
<evidence type="ECO:0000256" key="10">
    <source>
        <dbReference type="ARBA" id="ARBA00081706"/>
    </source>
</evidence>
<sequence>MIKYVLLISRQGKLRLSKWFATMTAKSRARIIQDLTQLVLARRPRMCNVIEYKDTRVIYRRYASLFFVVGIDGTDNELLTLEIIHRYVEVLDRYFGNVTELDLIFNFQKAYAVLDEVVIAGEIQESSKSTALRLVTGRQSPAILSPASNSTPPESELVEDNENMTELVKAFF</sequence>
<dbReference type="GO" id="GO:0035615">
    <property type="term" value="F:clathrin adaptor activity"/>
    <property type="evidence" value="ECO:0007669"/>
    <property type="project" value="InterPro"/>
</dbReference>
<comment type="subcellular location">
    <subcellularLocation>
        <location evidence="2">Cytoplasmic vesicle</location>
        <location evidence="2">Clathrin-coated vesicle membrane</location>
    </subcellularLocation>
    <subcellularLocation>
        <location evidence="1">Golgi apparatus</location>
    </subcellularLocation>
</comment>
<gene>
    <name evidence="12" type="ORF">R3P38DRAFT_2824485</name>
</gene>
<dbReference type="GO" id="GO:0005829">
    <property type="term" value="C:cytosol"/>
    <property type="evidence" value="ECO:0007669"/>
    <property type="project" value="GOC"/>
</dbReference>
<dbReference type="Proteomes" id="UP001362999">
    <property type="component" value="Unassembled WGS sequence"/>
</dbReference>
<protein>
    <recommendedName>
        <fullName evidence="9">AP-1 complex subunit sigma-1</fullName>
    </recommendedName>
    <alternativeName>
        <fullName evidence="10">Sigma1-adaptin</fullName>
    </alternativeName>
</protein>
<keyword evidence="4" id="KW-0813">Transport</keyword>
<dbReference type="InterPro" id="IPR044733">
    <property type="entry name" value="AP1_sigma"/>
</dbReference>
<dbReference type="SUPFAM" id="SSF64356">
    <property type="entry name" value="SNARE-like"/>
    <property type="match status" value="1"/>
</dbReference>
<comment type="similarity">
    <text evidence="3">Belongs to the adaptor complexes small subunit family.</text>
</comment>
<evidence type="ECO:0000256" key="9">
    <source>
        <dbReference type="ARBA" id="ARBA00074180"/>
    </source>
</evidence>
<dbReference type="InterPro" id="IPR011012">
    <property type="entry name" value="Longin-like_dom_sf"/>
</dbReference>
<dbReference type="CDD" id="cd14831">
    <property type="entry name" value="AP1_sigma"/>
    <property type="match status" value="1"/>
</dbReference>